<reference evidence="1 2" key="1">
    <citation type="journal article" date="2016" name="Sci. Rep.">
        <title>The Dendrobium catenatum Lindl. genome sequence provides insights into polysaccharide synthase, floral development and adaptive evolution.</title>
        <authorList>
            <person name="Zhang G.Q."/>
            <person name="Xu Q."/>
            <person name="Bian C."/>
            <person name="Tsai W.C."/>
            <person name="Yeh C.M."/>
            <person name="Liu K.W."/>
            <person name="Yoshida K."/>
            <person name="Zhang L.S."/>
            <person name="Chang S.B."/>
            <person name="Chen F."/>
            <person name="Shi Y."/>
            <person name="Su Y.Y."/>
            <person name="Zhang Y.Q."/>
            <person name="Chen L.J."/>
            <person name="Yin Y."/>
            <person name="Lin M."/>
            <person name="Huang H."/>
            <person name="Deng H."/>
            <person name="Wang Z.W."/>
            <person name="Zhu S.L."/>
            <person name="Zhao X."/>
            <person name="Deng C."/>
            <person name="Niu S.C."/>
            <person name="Huang J."/>
            <person name="Wang M."/>
            <person name="Liu G.H."/>
            <person name="Yang H.J."/>
            <person name="Xiao X.J."/>
            <person name="Hsiao Y.Y."/>
            <person name="Wu W.L."/>
            <person name="Chen Y.Y."/>
            <person name="Mitsuda N."/>
            <person name="Ohme-Takagi M."/>
            <person name="Luo Y.B."/>
            <person name="Van de Peer Y."/>
            <person name="Liu Z.J."/>
        </authorList>
    </citation>
    <scope>NUCLEOTIDE SEQUENCE [LARGE SCALE GENOMIC DNA]</scope>
    <source>
        <tissue evidence="1">The whole plant</tissue>
    </source>
</reference>
<organism evidence="1 2">
    <name type="scientific">Dendrobium catenatum</name>
    <dbReference type="NCBI Taxonomy" id="906689"/>
    <lineage>
        <taxon>Eukaryota</taxon>
        <taxon>Viridiplantae</taxon>
        <taxon>Streptophyta</taxon>
        <taxon>Embryophyta</taxon>
        <taxon>Tracheophyta</taxon>
        <taxon>Spermatophyta</taxon>
        <taxon>Magnoliopsida</taxon>
        <taxon>Liliopsida</taxon>
        <taxon>Asparagales</taxon>
        <taxon>Orchidaceae</taxon>
        <taxon>Epidendroideae</taxon>
        <taxon>Malaxideae</taxon>
        <taxon>Dendrobiinae</taxon>
        <taxon>Dendrobium</taxon>
    </lineage>
</organism>
<evidence type="ECO:0000313" key="2">
    <source>
        <dbReference type="Proteomes" id="UP000233837"/>
    </source>
</evidence>
<sequence>MEGANQDCEQYIVEDEQWRDPSGPASREIQHAGRINRWQTIAGPREGQKGNQRAWERKNLAGRRGRAHFDFFVVRITLPLLRWHSLPLGSAAQHSKPYLDDVPFLSDRKAQLPTLMTFPSSA</sequence>
<accession>A0A2I0X4Q2</accession>
<reference evidence="1 2" key="2">
    <citation type="journal article" date="2017" name="Nature">
        <title>The Apostasia genome and the evolution of orchids.</title>
        <authorList>
            <person name="Zhang G.Q."/>
            <person name="Liu K.W."/>
            <person name="Li Z."/>
            <person name="Lohaus R."/>
            <person name="Hsiao Y.Y."/>
            <person name="Niu S.C."/>
            <person name="Wang J.Y."/>
            <person name="Lin Y.C."/>
            <person name="Xu Q."/>
            <person name="Chen L.J."/>
            <person name="Yoshida K."/>
            <person name="Fujiwara S."/>
            <person name="Wang Z.W."/>
            <person name="Zhang Y.Q."/>
            <person name="Mitsuda N."/>
            <person name="Wang M."/>
            <person name="Liu G.H."/>
            <person name="Pecoraro L."/>
            <person name="Huang H.X."/>
            <person name="Xiao X.J."/>
            <person name="Lin M."/>
            <person name="Wu X.Y."/>
            <person name="Wu W.L."/>
            <person name="Chen Y.Y."/>
            <person name="Chang S.B."/>
            <person name="Sakamoto S."/>
            <person name="Ohme-Takagi M."/>
            <person name="Yagi M."/>
            <person name="Zeng S.J."/>
            <person name="Shen C.Y."/>
            <person name="Yeh C.M."/>
            <person name="Luo Y.B."/>
            <person name="Tsai W.C."/>
            <person name="Van de Peer Y."/>
            <person name="Liu Z.J."/>
        </authorList>
    </citation>
    <scope>NUCLEOTIDE SEQUENCE [LARGE SCALE GENOMIC DNA]</scope>
    <source>
        <tissue evidence="1">The whole plant</tissue>
    </source>
</reference>
<proteinExistence type="predicted"/>
<gene>
    <name evidence="1" type="ORF">MA16_Dca006178</name>
</gene>
<name>A0A2I0X4Q2_9ASPA</name>
<keyword evidence="2" id="KW-1185">Reference proteome</keyword>
<dbReference type="EMBL" id="KZ502155">
    <property type="protein sequence ID" value="PKU82880.1"/>
    <property type="molecule type" value="Genomic_DNA"/>
</dbReference>
<dbReference type="Proteomes" id="UP000233837">
    <property type="component" value="Unassembled WGS sequence"/>
</dbReference>
<evidence type="ECO:0000313" key="1">
    <source>
        <dbReference type="EMBL" id="PKU82880.1"/>
    </source>
</evidence>
<protein>
    <submittedName>
        <fullName evidence="1">Uncharacterized protein</fullName>
    </submittedName>
</protein>
<dbReference type="AlphaFoldDB" id="A0A2I0X4Q2"/>